<proteinExistence type="predicted"/>
<dbReference type="Gene3D" id="3.30.420.240">
    <property type="match status" value="1"/>
</dbReference>
<name>A0A6M3IPA9_9ZZZZ</name>
<protein>
    <submittedName>
        <fullName evidence="1">Putative terminase</fullName>
    </submittedName>
</protein>
<dbReference type="AlphaFoldDB" id="A0A6M3IPA9"/>
<gene>
    <name evidence="1" type="ORF">MM415B01386_0005</name>
</gene>
<reference evidence="1" key="1">
    <citation type="submission" date="2020-03" db="EMBL/GenBank/DDBJ databases">
        <title>The deep terrestrial virosphere.</title>
        <authorList>
            <person name="Holmfeldt K."/>
            <person name="Nilsson E."/>
            <person name="Simone D."/>
            <person name="Lopez-Fernandez M."/>
            <person name="Wu X."/>
            <person name="de Brujin I."/>
            <person name="Lundin D."/>
            <person name="Andersson A."/>
            <person name="Bertilsson S."/>
            <person name="Dopson M."/>
        </authorList>
    </citation>
    <scope>NUCLEOTIDE SEQUENCE</scope>
    <source>
        <strain evidence="1">MM415B01386</strain>
    </source>
</reference>
<dbReference type="EMBL" id="MT141345">
    <property type="protein sequence ID" value="QJA58887.1"/>
    <property type="molecule type" value="Genomic_DNA"/>
</dbReference>
<sequence length="592" mass="67823">MPDPLQDLLTGIGSQLTGGVKTALKDRADQDPFFWARDIMGNEAVFPERLTDEEAGDWVKLFEYIYSFGKPGGVVNGVLNSSRNTLKTTLLAGLMARFIGRDRNIRIYYCTNVHSLSLEMSRAVQHQLAHNEKIHEIYGRFEPEGAKQSVARGEDDDANWTQAHWTVKGRTKYLKEPTFTAGSVGKTAVGNHFDIIILDDCVDYENTKTAESINALIEWFKLVRSLRDKKSTYGPGGCTLVVGTRYEDGDLYGYLLGEVSDDKDQLWRQFTPLVLRAVENPECWSEVEQRFLDPVLNFPHILTEDIVNDERRGGAYHFSMQYQNECVPPGEAHFKREWFPVINAYDVPQGLRYYIFTDFAFGLDDANDRTALWTVGLDWERKAYCVDFDVGRWSLNERCTRTVDYAQKYDVSKIAIEQVVSNEGVKATIERLRDQRRLKFSIQEIGGRSTETKKLRITSLQPRFEQRRIFFVLRDSLDMIGIRKQFLPIAEDGMPAKTGEILREFLRFPKATHDDIPDALSDIDKIDQQTRTYYFGGCGRMASPQQMYGPTVVNGRVLFTEDFGLRRHTNATQTQQTGGNFWNRAAARFRGR</sequence>
<evidence type="ECO:0000313" key="1">
    <source>
        <dbReference type="EMBL" id="QJA58887.1"/>
    </source>
</evidence>
<organism evidence="1">
    <name type="scientific">viral metagenome</name>
    <dbReference type="NCBI Taxonomy" id="1070528"/>
    <lineage>
        <taxon>unclassified sequences</taxon>
        <taxon>metagenomes</taxon>
        <taxon>organismal metagenomes</taxon>
    </lineage>
</organism>
<accession>A0A6M3IPA9</accession>